<dbReference type="EMBL" id="JBEPLN010000010">
    <property type="protein sequence ID" value="MET3634166.1"/>
    <property type="molecule type" value="Genomic_DNA"/>
</dbReference>
<name>A0ABV2JHB9_9STRE</name>
<keyword evidence="1" id="KW-0670">Pyruvate</keyword>
<dbReference type="RefSeq" id="WP_354368292.1">
    <property type="nucleotide sequence ID" value="NZ_JBEPLN010000010.1"/>
</dbReference>
<dbReference type="PROSITE" id="PS51257">
    <property type="entry name" value="PROKAR_LIPOPROTEIN"/>
    <property type="match status" value="1"/>
</dbReference>
<reference evidence="1 2" key="1">
    <citation type="submission" date="2024-06" db="EMBL/GenBank/DDBJ databases">
        <title>Genomic Encyclopedia of Type Strains, Phase IV (KMG-IV): sequencing the most valuable type-strain genomes for metagenomic binning, comparative biology and taxonomic classification.</title>
        <authorList>
            <person name="Goeker M."/>
        </authorList>
    </citation>
    <scope>NUCLEOTIDE SEQUENCE [LARGE SCALE GENOMIC DNA]</scope>
    <source>
        <strain evidence="1 2">DSM 28302</strain>
    </source>
</reference>
<organism evidence="1 2">
    <name type="scientific">Streptococcus porcorum</name>
    <dbReference type="NCBI Taxonomy" id="701526"/>
    <lineage>
        <taxon>Bacteria</taxon>
        <taxon>Bacillati</taxon>
        <taxon>Bacillota</taxon>
        <taxon>Bacilli</taxon>
        <taxon>Lactobacillales</taxon>
        <taxon>Streptococcaceae</taxon>
        <taxon>Streptococcus</taxon>
    </lineage>
</organism>
<dbReference type="Proteomes" id="UP001549037">
    <property type="component" value="Unassembled WGS sequence"/>
</dbReference>
<comment type="caution">
    <text evidence="1">The sequence shown here is derived from an EMBL/GenBank/DDBJ whole genome shotgun (WGS) entry which is preliminary data.</text>
</comment>
<evidence type="ECO:0000313" key="2">
    <source>
        <dbReference type="Proteomes" id="UP001549037"/>
    </source>
</evidence>
<accession>A0ABV2JHB9</accession>
<keyword evidence="2" id="KW-1185">Reference proteome</keyword>
<evidence type="ECO:0000313" key="1">
    <source>
        <dbReference type="EMBL" id="MET3634166.1"/>
    </source>
</evidence>
<protein>
    <submittedName>
        <fullName evidence="1">Pyruvate/2-oxoacid:ferredoxin oxidoreductase gamma subunit</fullName>
    </submittedName>
</protein>
<sequence>MKKGFRLVSLSVFSLILSFWILVACRQVSAKQDHILVYNARHEQVAKITNQKTLAILNEKIGESGANTSDIEELPKDAKVSYRYEVIDVRDDGKAHSVTFEVYQNYPYMSMVDVPLLSRLTWTLSEEENDLFQHPEDLEHPK</sequence>
<gene>
    <name evidence="1" type="ORF">ABID28_000803</name>
</gene>
<proteinExistence type="predicted"/>